<dbReference type="GO" id="GO:0046983">
    <property type="term" value="F:protein dimerization activity"/>
    <property type="evidence" value="ECO:0007669"/>
    <property type="project" value="InterPro"/>
</dbReference>
<dbReference type="SUPFAM" id="SSF53098">
    <property type="entry name" value="Ribonuclease H-like"/>
    <property type="match status" value="1"/>
</dbReference>
<dbReference type="InterPro" id="IPR008906">
    <property type="entry name" value="HATC_C_dom"/>
</dbReference>
<reference evidence="3" key="1">
    <citation type="journal article" date="2013" name="Nat. Genet.">
        <title>The draft genomes of soft-shell turtle and green sea turtle yield insights into the development and evolution of the turtle-specific body plan.</title>
        <authorList>
            <person name="Wang Z."/>
            <person name="Pascual-Anaya J."/>
            <person name="Zadissa A."/>
            <person name="Li W."/>
            <person name="Niimura Y."/>
            <person name="Huang Z."/>
            <person name="Li C."/>
            <person name="White S."/>
            <person name="Xiong Z."/>
            <person name="Fang D."/>
            <person name="Wang B."/>
            <person name="Ming Y."/>
            <person name="Chen Y."/>
            <person name="Zheng Y."/>
            <person name="Kuraku S."/>
            <person name="Pignatelli M."/>
            <person name="Herrero J."/>
            <person name="Beal K."/>
            <person name="Nozawa M."/>
            <person name="Li Q."/>
            <person name="Wang J."/>
            <person name="Zhang H."/>
            <person name="Yu L."/>
            <person name="Shigenobu S."/>
            <person name="Wang J."/>
            <person name="Liu J."/>
            <person name="Flicek P."/>
            <person name="Searle S."/>
            <person name="Wang J."/>
            <person name="Kuratani S."/>
            <person name="Yin Y."/>
            <person name="Aken B."/>
            <person name="Zhang G."/>
            <person name="Irie N."/>
        </authorList>
    </citation>
    <scope>NUCLEOTIDE SEQUENCE [LARGE SCALE GENOMIC DNA]</scope>
</reference>
<keyword evidence="3" id="KW-1185">Reference proteome</keyword>
<feature type="domain" description="HAT C-terminal dimerisation" evidence="1">
    <location>
        <begin position="104"/>
        <end position="148"/>
    </location>
</feature>
<proteinExistence type="predicted"/>
<dbReference type="Pfam" id="PF05699">
    <property type="entry name" value="Dimer_Tnp_hAT"/>
    <property type="match status" value="1"/>
</dbReference>
<sequence length="149" mass="16561">MDWRWSSVEELKQSGLALEQFGGVEAEWIGVGAECAWPTIHLFDQPNAVRQVTGAILSPGGPVTVSQVRKGPDYRAEKRVFRLHTSGQEDSGNENEHALVHTALDCYRAEPVISMDACPLEWWLKHEGTYESLACLACKYFAMPAITVL</sequence>
<dbReference type="InterPro" id="IPR012337">
    <property type="entry name" value="RNaseH-like_sf"/>
</dbReference>
<protein>
    <recommendedName>
        <fullName evidence="1">HAT C-terminal dimerisation domain-containing protein</fullName>
    </recommendedName>
</protein>
<name>M7B4T9_CHEMY</name>
<evidence type="ECO:0000313" key="2">
    <source>
        <dbReference type="EMBL" id="EMP27153.1"/>
    </source>
</evidence>
<gene>
    <name evidence="2" type="ORF">UY3_15752</name>
</gene>
<dbReference type="Proteomes" id="UP000031443">
    <property type="component" value="Unassembled WGS sequence"/>
</dbReference>
<evidence type="ECO:0000259" key="1">
    <source>
        <dbReference type="Pfam" id="PF05699"/>
    </source>
</evidence>
<evidence type="ECO:0000313" key="3">
    <source>
        <dbReference type="Proteomes" id="UP000031443"/>
    </source>
</evidence>
<accession>M7B4T9</accession>
<dbReference type="EMBL" id="KB573110">
    <property type="protein sequence ID" value="EMP27153.1"/>
    <property type="molecule type" value="Genomic_DNA"/>
</dbReference>
<organism evidence="2 3">
    <name type="scientific">Chelonia mydas</name>
    <name type="common">Green sea-turtle</name>
    <name type="synonym">Chelonia agassizi</name>
    <dbReference type="NCBI Taxonomy" id="8469"/>
    <lineage>
        <taxon>Eukaryota</taxon>
        <taxon>Metazoa</taxon>
        <taxon>Chordata</taxon>
        <taxon>Craniata</taxon>
        <taxon>Vertebrata</taxon>
        <taxon>Euteleostomi</taxon>
        <taxon>Archelosauria</taxon>
        <taxon>Testudinata</taxon>
        <taxon>Testudines</taxon>
        <taxon>Cryptodira</taxon>
        <taxon>Durocryptodira</taxon>
        <taxon>Americhelydia</taxon>
        <taxon>Chelonioidea</taxon>
        <taxon>Cheloniidae</taxon>
        <taxon>Chelonia</taxon>
    </lineage>
</organism>
<dbReference type="AlphaFoldDB" id="M7B4T9"/>